<dbReference type="RefSeq" id="WP_310301240.1">
    <property type="nucleotide sequence ID" value="NZ_BAAAPS010000008.1"/>
</dbReference>
<organism evidence="6 7">
    <name type="scientific">Nocardioides marmoribigeumensis</name>
    <dbReference type="NCBI Taxonomy" id="433649"/>
    <lineage>
        <taxon>Bacteria</taxon>
        <taxon>Bacillati</taxon>
        <taxon>Actinomycetota</taxon>
        <taxon>Actinomycetes</taxon>
        <taxon>Propionibacteriales</taxon>
        <taxon>Nocardioidaceae</taxon>
        <taxon>Nocardioides</taxon>
    </lineage>
</organism>
<sequence length="292" mass="31068">MYTVKQAATMSGVAPSTVRAWEQRYDVVTPERSASGYRLYDDGAIQRLRLMSTLIDAGWSAAQAAERVKRSGADGPAPTGAPAGAFPDSDLLVQAAERMDGALLTAAIDEAFSLAGFEHTVTSWLLPSVVAIGQAWEEGRISIAGEHFVTAALQRRISQAYDASGVSSLPPRVLVGLPTRCRHELGALMFATLLRRQHVATRYLGEDLPPEEWMRVVDTLAPTAVVVVCPTVTDVPAAIETVALLREVHPTLLVLTGGQHQDQVTGATPLGHDIVQASAEVARQVQAVATAS</sequence>
<dbReference type="Gene3D" id="3.40.50.280">
    <property type="entry name" value="Cobalamin-binding domain"/>
    <property type="match status" value="1"/>
</dbReference>
<comment type="caution">
    <text evidence="6">The sequence shown here is derived from an EMBL/GenBank/DDBJ whole genome shotgun (WGS) entry which is preliminary data.</text>
</comment>
<feature type="domain" description="HTH merR-type" evidence="4">
    <location>
        <begin position="1"/>
        <end position="70"/>
    </location>
</feature>
<reference evidence="6 7" key="1">
    <citation type="submission" date="2023-07" db="EMBL/GenBank/DDBJ databases">
        <title>Sequencing the genomes of 1000 actinobacteria strains.</title>
        <authorList>
            <person name="Klenk H.-P."/>
        </authorList>
    </citation>
    <scope>NUCLEOTIDE SEQUENCE [LARGE SCALE GENOMIC DNA]</scope>
    <source>
        <strain evidence="6 7">DSM 19426</strain>
    </source>
</reference>
<evidence type="ECO:0000313" key="7">
    <source>
        <dbReference type="Proteomes" id="UP001183648"/>
    </source>
</evidence>
<dbReference type="GO" id="GO:0003677">
    <property type="term" value="F:DNA binding"/>
    <property type="evidence" value="ECO:0007669"/>
    <property type="project" value="UniProtKB-KW"/>
</dbReference>
<accession>A0ABU2BV58</accession>
<dbReference type="PROSITE" id="PS51332">
    <property type="entry name" value="B12_BINDING"/>
    <property type="match status" value="1"/>
</dbReference>
<dbReference type="CDD" id="cd01104">
    <property type="entry name" value="HTH_MlrA-CarA"/>
    <property type="match status" value="1"/>
</dbReference>
<feature type="domain" description="B12-binding" evidence="5">
    <location>
        <begin position="170"/>
        <end position="292"/>
    </location>
</feature>
<dbReference type="Proteomes" id="UP001183648">
    <property type="component" value="Unassembled WGS sequence"/>
</dbReference>
<dbReference type="Gene3D" id="1.10.1240.10">
    <property type="entry name" value="Methionine synthase domain"/>
    <property type="match status" value="1"/>
</dbReference>
<dbReference type="InterPro" id="IPR000551">
    <property type="entry name" value="MerR-type_HTH_dom"/>
</dbReference>
<protein>
    <submittedName>
        <fullName evidence="6">DNA-binding transcriptional MerR regulator</fullName>
    </submittedName>
</protein>
<evidence type="ECO:0000313" key="6">
    <source>
        <dbReference type="EMBL" id="MDR7362141.1"/>
    </source>
</evidence>
<gene>
    <name evidence="6" type="ORF">J2S63_001694</name>
</gene>
<dbReference type="EMBL" id="JAVDYG010000001">
    <property type="protein sequence ID" value="MDR7362141.1"/>
    <property type="molecule type" value="Genomic_DNA"/>
</dbReference>
<keyword evidence="1" id="KW-0805">Transcription regulation</keyword>
<keyword evidence="7" id="KW-1185">Reference proteome</keyword>
<evidence type="ECO:0000259" key="4">
    <source>
        <dbReference type="PROSITE" id="PS50937"/>
    </source>
</evidence>
<keyword evidence="3" id="KW-0804">Transcription</keyword>
<dbReference type="InterPro" id="IPR036594">
    <property type="entry name" value="Meth_synthase_dom"/>
</dbReference>
<dbReference type="InterPro" id="IPR003759">
    <property type="entry name" value="Cbl-bd_cap"/>
</dbReference>
<evidence type="ECO:0000256" key="1">
    <source>
        <dbReference type="ARBA" id="ARBA00023015"/>
    </source>
</evidence>
<evidence type="ECO:0000256" key="2">
    <source>
        <dbReference type="ARBA" id="ARBA00023125"/>
    </source>
</evidence>
<dbReference type="PANTHER" id="PTHR30204">
    <property type="entry name" value="REDOX-CYCLING DRUG-SENSING TRANSCRIPTIONAL ACTIVATOR SOXR"/>
    <property type="match status" value="1"/>
</dbReference>
<evidence type="ECO:0000256" key="3">
    <source>
        <dbReference type="ARBA" id="ARBA00023163"/>
    </source>
</evidence>
<dbReference type="SUPFAM" id="SSF52242">
    <property type="entry name" value="Cobalamin (vitamin B12)-binding domain"/>
    <property type="match status" value="1"/>
</dbReference>
<dbReference type="InterPro" id="IPR036724">
    <property type="entry name" value="Cobalamin-bd_sf"/>
</dbReference>
<dbReference type="Pfam" id="PF02310">
    <property type="entry name" value="B12-binding"/>
    <property type="match status" value="1"/>
</dbReference>
<dbReference type="PROSITE" id="PS50937">
    <property type="entry name" value="HTH_MERR_2"/>
    <property type="match status" value="1"/>
</dbReference>
<dbReference type="InterPro" id="IPR047057">
    <property type="entry name" value="MerR_fam"/>
</dbReference>
<keyword evidence="2 6" id="KW-0238">DNA-binding</keyword>
<name>A0ABU2BV58_9ACTN</name>
<dbReference type="SMART" id="SM00422">
    <property type="entry name" value="HTH_MERR"/>
    <property type="match status" value="1"/>
</dbReference>
<dbReference type="SUPFAM" id="SSF46955">
    <property type="entry name" value="Putative DNA-binding domain"/>
    <property type="match status" value="1"/>
</dbReference>
<dbReference type="Pfam" id="PF02607">
    <property type="entry name" value="B12-binding_2"/>
    <property type="match status" value="1"/>
</dbReference>
<dbReference type="InterPro" id="IPR009061">
    <property type="entry name" value="DNA-bd_dom_put_sf"/>
</dbReference>
<dbReference type="PANTHER" id="PTHR30204:SF67">
    <property type="entry name" value="HTH-TYPE TRANSCRIPTIONAL REGULATOR MLRA-RELATED"/>
    <property type="match status" value="1"/>
</dbReference>
<dbReference type="Pfam" id="PF13411">
    <property type="entry name" value="MerR_1"/>
    <property type="match status" value="1"/>
</dbReference>
<dbReference type="Gene3D" id="1.10.1660.10">
    <property type="match status" value="1"/>
</dbReference>
<dbReference type="InterPro" id="IPR006158">
    <property type="entry name" value="Cobalamin-bd"/>
</dbReference>
<evidence type="ECO:0000259" key="5">
    <source>
        <dbReference type="PROSITE" id="PS51332"/>
    </source>
</evidence>
<proteinExistence type="predicted"/>